<reference evidence="1 2" key="1">
    <citation type="submission" date="2018-11" db="EMBL/GenBank/DDBJ databases">
        <authorList>
            <person name="Criscuolo A."/>
        </authorList>
    </citation>
    <scope>NUCLEOTIDE SEQUENCE [LARGE SCALE GENOMIC DNA]</scope>
    <source>
        <strain evidence="1">ACIP111625</strain>
    </source>
</reference>
<dbReference type="InterPro" id="IPR021791">
    <property type="entry name" value="Phage_TAC_11"/>
</dbReference>
<evidence type="ECO:0008006" key="3">
    <source>
        <dbReference type="Google" id="ProtNLM"/>
    </source>
</evidence>
<evidence type="ECO:0000313" key="2">
    <source>
        <dbReference type="Proteomes" id="UP000277498"/>
    </source>
</evidence>
<organism evidence="1 2">
    <name type="scientific">Pseudogemmobacter humi</name>
    <dbReference type="NCBI Taxonomy" id="2483812"/>
    <lineage>
        <taxon>Bacteria</taxon>
        <taxon>Pseudomonadati</taxon>
        <taxon>Pseudomonadota</taxon>
        <taxon>Alphaproteobacteria</taxon>
        <taxon>Rhodobacterales</taxon>
        <taxon>Paracoccaceae</taxon>
        <taxon>Pseudogemmobacter</taxon>
    </lineage>
</organism>
<dbReference type="RefSeq" id="WP_124087856.1">
    <property type="nucleotide sequence ID" value="NZ_UXAW01000088.1"/>
</dbReference>
<accession>A0A3P5XS17</accession>
<keyword evidence="2" id="KW-1185">Reference proteome</keyword>
<protein>
    <recommendedName>
        <fullName evidence="3">Phage tail tube protein, GTA-gp10</fullName>
    </recommendedName>
</protein>
<evidence type="ECO:0000313" key="1">
    <source>
        <dbReference type="EMBL" id="VDC31783.1"/>
    </source>
</evidence>
<dbReference type="AlphaFoldDB" id="A0A3P5XS17"/>
<name>A0A3P5XS17_9RHOB</name>
<dbReference type="Pfam" id="PF11836">
    <property type="entry name" value="Phage_TAC_11"/>
    <property type="match status" value="1"/>
</dbReference>
<dbReference type="EMBL" id="UXAW01000088">
    <property type="protein sequence ID" value="VDC31783.1"/>
    <property type="molecule type" value="Genomic_DNA"/>
</dbReference>
<sequence>MANPYAGEVGVTLDGVTHVAKLTLGALAELEAELGEASLMDLVERFEAGRFSGRDVLALIVAGLRGGGWKGCAADLVAVEIGGGTVGAARAAAELLARAFALPEGG</sequence>
<proteinExistence type="predicted"/>
<dbReference type="OrthoDB" id="7206814at2"/>
<gene>
    <name evidence="1" type="ORF">XINFAN_03137</name>
</gene>
<dbReference type="Proteomes" id="UP000277498">
    <property type="component" value="Unassembled WGS sequence"/>
</dbReference>